<dbReference type="OrthoDB" id="440324at2759"/>
<feature type="coiled-coil region" evidence="8">
    <location>
        <begin position="34"/>
        <end position="61"/>
    </location>
</feature>
<gene>
    <name evidence="10" type="ORF">JKF63_04231</name>
</gene>
<comment type="similarity">
    <text evidence="2">Belongs to the EAF6 family.</text>
</comment>
<evidence type="ECO:0000256" key="9">
    <source>
        <dbReference type="SAM" id="MobiDB-lite"/>
    </source>
</evidence>
<evidence type="ECO:0000256" key="7">
    <source>
        <dbReference type="ARBA" id="ARBA00023242"/>
    </source>
</evidence>
<name>A0A836HZR4_9TRYP</name>
<dbReference type="GO" id="GO:0000123">
    <property type="term" value="C:histone acetyltransferase complex"/>
    <property type="evidence" value="ECO:0007669"/>
    <property type="project" value="InterPro"/>
</dbReference>
<dbReference type="Proteomes" id="UP000674318">
    <property type="component" value="Unassembled WGS sequence"/>
</dbReference>
<dbReference type="InterPro" id="IPR015418">
    <property type="entry name" value="Eaf6"/>
</dbReference>
<dbReference type="AlphaFoldDB" id="A0A836HZR4"/>
<evidence type="ECO:0000256" key="3">
    <source>
        <dbReference type="ARBA" id="ARBA00022853"/>
    </source>
</evidence>
<dbReference type="RefSeq" id="XP_067756408.1">
    <property type="nucleotide sequence ID" value="XM_067900224.1"/>
</dbReference>
<evidence type="ECO:0000256" key="1">
    <source>
        <dbReference type="ARBA" id="ARBA00004123"/>
    </source>
</evidence>
<dbReference type="KEGG" id="phet:94290301"/>
<keyword evidence="7" id="KW-0539">Nucleus</keyword>
<evidence type="ECO:0000256" key="4">
    <source>
        <dbReference type="ARBA" id="ARBA00023015"/>
    </source>
</evidence>
<evidence type="ECO:0000313" key="11">
    <source>
        <dbReference type="Proteomes" id="UP000674318"/>
    </source>
</evidence>
<sequence length="333" mass="35420">MSRRQHGRLKSANPEEQLRQEAAVFLSPEVEQELASILQRRESTERELERLDMEVYDLESSYLKHCVSYGGSLFDGFGLERHANAHRNSVSVLTPLTTSSSSIGGGGSAFPPHHCGPTADSAPCSPMHPTAANDEHSRTYRILSSCFSVGGGSGRSNCTTAADLATDSHSPGSLTPLANVTLSTAAAGSETAFQVASKGSTAPAFNYRIHFFSPSERVFSACSVGALSRVEVAKSILAGSKGVSTCSTWSTAATAVGRGGGLGKRGRRGSNEEEGLRGKRGGAASHSSAFDRQPKAPPRQHQRYAREEVVDYADDGVAENGSGDRYRRRRLAE</sequence>
<evidence type="ECO:0000256" key="2">
    <source>
        <dbReference type="ARBA" id="ARBA00010916"/>
    </source>
</evidence>
<dbReference type="GO" id="GO:0005634">
    <property type="term" value="C:nucleus"/>
    <property type="evidence" value="ECO:0007669"/>
    <property type="project" value="UniProtKB-SubCell"/>
</dbReference>
<keyword evidence="4" id="KW-0805">Transcription regulation</keyword>
<comment type="caution">
    <text evidence="10">The sequence shown here is derived from an EMBL/GenBank/DDBJ whole genome shotgun (WGS) entry which is preliminary data.</text>
</comment>
<dbReference type="EMBL" id="JAFJZO010000026">
    <property type="protein sequence ID" value="KAG5501961.1"/>
    <property type="molecule type" value="Genomic_DNA"/>
</dbReference>
<reference evidence="10 11" key="1">
    <citation type="submission" date="2021-02" db="EMBL/GenBank/DDBJ databases">
        <title>Porcisia hertigi Genome sequencing and assembly.</title>
        <authorList>
            <person name="Almutairi H."/>
            <person name="Gatherer D."/>
        </authorList>
    </citation>
    <scope>NUCLEOTIDE SEQUENCE [LARGE SCALE GENOMIC DNA]</scope>
    <source>
        <strain evidence="10 11">C119</strain>
    </source>
</reference>
<dbReference type="PANTHER" id="PTHR13476">
    <property type="entry name" value="CHROMATIN MODIFICATION-RELATED PROTEIN MEAF6"/>
    <property type="match status" value="1"/>
</dbReference>
<accession>A0A836HZR4</accession>
<evidence type="ECO:0000313" key="10">
    <source>
        <dbReference type="EMBL" id="KAG5501961.1"/>
    </source>
</evidence>
<protein>
    <submittedName>
        <fullName evidence="10">Uncharacterized protein</fullName>
    </submittedName>
</protein>
<dbReference type="Pfam" id="PF09340">
    <property type="entry name" value="NuA4"/>
    <property type="match status" value="1"/>
</dbReference>
<keyword evidence="11" id="KW-1185">Reference proteome</keyword>
<keyword evidence="5 8" id="KW-0175">Coiled coil</keyword>
<keyword evidence="3" id="KW-0156">Chromatin regulator</keyword>
<dbReference type="GeneID" id="94290301"/>
<comment type="subcellular location">
    <subcellularLocation>
        <location evidence="1">Nucleus</location>
    </subcellularLocation>
</comment>
<evidence type="ECO:0000256" key="8">
    <source>
        <dbReference type="SAM" id="Coils"/>
    </source>
</evidence>
<proteinExistence type="inferred from homology"/>
<organism evidence="10 11">
    <name type="scientific">Porcisia hertigi</name>
    <dbReference type="NCBI Taxonomy" id="2761500"/>
    <lineage>
        <taxon>Eukaryota</taxon>
        <taxon>Discoba</taxon>
        <taxon>Euglenozoa</taxon>
        <taxon>Kinetoplastea</taxon>
        <taxon>Metakinetoplastina</taxon>
        <taxon>Trypanosomatida</taxon>
        <taxon>Trypanosomatidae</taxon>
        <taxon>Leishmaniinae</taxon>
        <taxon>Porcisia</taxon>
    </lineage>
</organism>
<keyword evidence="6" id="KW-0804">Transcription</keyword>
<evidence type="ECO:0000256" key="5">
    <source>
        <dbReference type="ARBA" id="ARBA00023054"/>
    </source>
</evidence>
<dbReference type="GO" id="GO:0006325">
    <property type="term" value="P:chromatin organization"/>
    <property type="evidence" value="ECO:0007669"/>
    <property type="project" value="UniProtKB-KW"/>
</dbReference>
<feature type="region of interest" description="Disordered" evidence="9">
    <location>
        <begin position="257"/>
        <end position="333"/>
    </location>
</feature>
<evidence type="ECO:0000256" key="6">
    <source>
        <dbReference type="ARBA" id="ARBA00023163"/>
    </source>
</evidence>